<gene>
    <name evidence="1" type="ORF">BH720_031600</name>
</gene>
<reference evidence="1 2" key="1">
    <citation type="journal article" date="2016" name="Genome Announc.">
        <title>Draft Genome Sequence of the Thermotolerant Cyanobacterium Desertifilum sp. IPPAS B-1220.</title>
        <authorList>
            <person name="Mironov K.S."/>
            <person name="Sinetova M.A."/>
            <person name="Bolatkhan K."/>
            <person name="Zayadan B.K."/>
            <person name="Ustinova V.V."/>
            <person name="Kupriyanova E.V."/>
            <person name="Skrypnik A.N."/>
            <person name="Gogoleva N.E."/>
            <person name="Gogolev Y.V."/>
            <person name="Los D.A."/>
        </authorList>
    </citation>
    <scope>NUCLEOTIDE SEQUENCE [LARGE SCALE GENOMIC DNA]</scope>
    <source>
        <strain evidence="1 2">IPPAS B-1220</strain>
    </source>
</reference>
<accession>A0ACD5GSB5</accession>
<proteinExistence type="predicted"/>
<dbReference type="Proteomes" id="UP000095472">
    <property type="component" value="Chromosome"/>
</dbReference>
<protein>
    <submittedName>
        <fullName evidence="1">Uncharacterized protein</fullName>
    </submittedName>
</protein>
<sequence length="123" mass="13329">MLILLPLHSPSKLSTLHSLFSLLSKLGIRNSALKTQHSKLSTQNSVCYTLCSLFSQNSKLGTRNSELSTQNSVCCTLCSLFSQNSELGTRNSELKDSALSTLHSALSKASTPKLPQRGYPGFP</sequence>
<keyword evidence="2" id="KW-1185">Reference proteome</keyword>
<name>A0ACD5GSB5_9CYAN</name>
<evidence type="ECO:0000313" key="2">
    <source>
        <dbReference type="Proteomes" id="UP000095472"/>
    </source>
</evidence>
<organism evidence="1 2">
    <name type="scientific">Desertifilum tharense IPPAS B-1220</name>
    <dbReference type="NCBI Taxonomy" id="1781255"/>
    <lineage>
        <taxon>Bacteria</taxon>
        <taxon>Bacillati</taxon>
        <taxon>Cyanobacteriota</taxon>
        <taxon>Cyanophyceae</taxon>
        <taxon>Desertifilales</taxon>
        <taxon>Desertifilaceae</taxon>
        <taxon>Desertifilum</taxon>
    </lineage>
</organism>
<evidence type="ECO:0000313" key="1">
    <source>
        <dbReference type="EMBL" id="XPM63716.1"/>
    </source>
</evidence>
<dbReference type="EMBL" id="CP182909">
    <property type="protein sequence ID" value="XPM63716.1"/>
    <property type="molecule type" value="Genomic_DNA"/>
</dbReference>